<dbReference type="PANTHER" id="PTHR44167:SF24">
    <property type="entry name" value="SERINE_THREONINE-PROTEIN KINASE CHK2"/>
    <property type="match status" value="1"/>
</dbReference>
<dbReference type="PANTHER" id="PTHR44167">
    <property type="entry name" value="OVARIAN-SPECIFIC SERINE/THREONINE-PROTEIN KINASE LOK-RELATED"/>
    <property type="match status" value="1"/>
</dbReference>
<dbReference type="OrthoDB" id="4062651at2759"/>
<dbReference type="GO" id="GO:0005634">
    <property type="term" value="C:nucleus"/>
    <property type="evidence" value="ECO:0007669"/>
    <property type="project" value="TreeGrafter"/>
</dbReference>
<dbReference type="Gene3D" id="1.10.510.10">
    <property type="entry name" value="Transferase(Phosphotransferase) domain 1"/>
    <property type="match status" value="1"/>
</dbReference>
<dbReference type="PROSITE" id="PS50011">
    <property type="entry name" value="PROTEIN_KINASE_DOM"/>
    <property type="match status" value="1"/>
</dbReference>
<gene>
    <name evidence="2" type="ORF">POLS_LOCUS8492</name>
</gene>
<feature type="domain" description="Protein kinase" evidence="1">
    <location>
        <begin position="33"/>
        <end position="268"/>
    </location>
</feature>
<dbReference type="GO" id="GO:0044773">
    <property type="term" value="P:mitotic DNA damage checkpoint signaling"/>
    <property type="evidence" value="ECO:0007669"/>
    <property type="project" value="TreeGrafter"/>
</dbReference>
<dbReference type="EMBL" id="CAJVOS010000071">
    <property type="protein sequence ID" value="CAG8238721.1"/>
    <property type="molecule type" value="Genomic_DNA"/>
</dbReference>
<organism evidence="2 3">
    <name type="scientific">Penicillium olsonii</name>
    <dbReference type="NCBI Taxonomy" id="99116"/>
    <lineage>
        <taxon>Eukaryota</taxon>
        <taxon>Fungi</taxon>
        <taxon>Dikarya</taxon>
        <taxon>Ascomycota</taxon>
        <taxon>Pezizomycotina</taxon>
        <taxon>Eurotiomycetes</taxon>
        <taxon>Eurotiomycetidae</taxon>
        <taxon>Eurotiales</taxon>
        <taxon>Aspergillaceae</taxon>
        <taxon>Penicillium</taxon>
    </lineage>
</organism>
<comment type="caution">
    <text evidence="2">The sequence shown here is derived from an EMBL/GenBank/DDBJ whole genome shotgun (WGS) entry which is preliminary data.</text>
</comment>
<dbReference type="SUPFAM" id="SSF56112">
    <property type="entry name" value="Protein kinase-like (PK-like)"/>
    <property type="match status" value="1"/>
</dbReference>
<evidence type="ECO:0000313" key="3">
    <source>
        <dbReference type="Proteomes" id="UP001153618"/>
    </source>
</evidence>
<dbReference type="Proteomes" id="UP001153618">
    <property type="component" value="Unassembled WGS sequence"/>
</dbReference>
<proteinExistence type="predicted"/>
<dbReference type="GO" id="GO:0005524">
    <property type="term" value="F:ATP binding"/>
    <property type="evidence" value="ECO:0007669"/>
    <property type="project" value="InterPro"/>
</dbReference>
<dbReference type="AlphaFoldDB" id="A0A9W4N280"/>
<evidence type="ECO:0000259" key="1">
    <source>
        <dbReference type="PROSITE" id="PS50011"/>
    </source>
</evidence>
<name>A0A9W4N280_PENOL</name>
<accession>A0A9W4N280</accession>
<reference evidence="2" key="1">
    <citation type="submission" date="2021-07" db="EMBL/GenBank/DDBJ databases">
        <authorList>
            <person name="Branca A.L. A."/>
        </authorList>
    </citation>
    <scope>NUCLEOTIDE SEQUENCE</scope>
</reference>
<dbReference type="Pfam" id="PF00069">
    <property type="entry name" value="Pkinase"/>
    <property type="match status" value="1"/>
</dbReference>
<protein>
    <recommendedName>
        <fullName evidence="1">Protein kinase domain-containing protein</fullName>
    </recommendedName>
</protein>
<evidence type="ECO:0000313" key="2">
    <source>
        <dbReference type="EMBL" id="CAG8238721.1"/>
    </source>
</evidence>
<dbReference type="InterPro" id="IPR011009">
    <property type="entry name" value="Kinase-like_dom_sf"/>
</dbReference>
<dbReference type="GO" id="GO:0004674">
    <property type="term" value="F:protein serine/threonine kinase activity"/>
    <property type="evidence" value="ECO:0007669"/>
    <property type="project" value="TreeGrafter"/>
</dbReference>
<keyword evidence="3" id="KW-1185">Reference proteome</keyword>
<dbReference type="InterPro" id="IPR000719">
    <property type="entry name" value="Prot_kinase_dom"/>
</dbReference>
<sequence length="268" mass="30833">MQVLESAEDYGGPEDGYAFAKTIVVYEEDGEIYRAFSRKQYASTADIRYADLYSSNKIRCALYPQFDDSFTKAEGSAEYLSTLYLKTPSLTTYTPRKPNLIRDAWLREVKTWELLRKYPHPNIAKYHGCFVSETGAIEAIYLTTYDQTLAQKVNPSHLAKGEFVYEKLETEKSTVDEWFRGIESGLRHLHTLGIVHNDINPNNIMFEGETPVIIDFDSARPLGYSLDWVKMTYGWYNHETKLSLPTNDLDALHEMKLWLAGAADQFQF</sequence>